<gene>
    <name evidence="4" type="ORF">CYMTET_22130</name>
</gene>
<evidence type="ECO:0000256" key="2">
    <source>
        <dbReference type="SAM" id="Phobius"/>
    </source>
</evidence>
<evidence type="ECO:0000259" key="3">
    <source>
        <dbReference type="Pfam" id="PF07699"/>
    </source>
</evidence>
<evidence type="ECO:0000313" key="5">
    <source>
        <dbReference type="Proteomes" id="UP001190700"/>
    </source>
</evidence>
<dbReference type="PANTHER" id="PTHR11319:SF35">
    <property type="entry name" value="OUTER MEMBRANE PROTEIN PMPC-RELATED"/>
    <property type="match status" value="1"/>
</dbReference>
<evidence type="ECO:0000256" key="1">
    <source>
        <dbReference type="SAM" id="MobiDB-lite"/>
    </source>
</evidence>
<protein>
    <recommendedName>
        <fullName evidence="3">Tyrosine-protein kinase ephrin type A/B receptor-like domain-containing protein</fullName>
    </recommendedName>
</protein>
<proteinExistence type="predicted"/>
<feature type="region of interest" description="Disordered" evidence="1">
    <location>
        <begin position="1"/>
        <end position="40"/>
    </location>
</feature>
<sequence>MFFRSQQYPCHPPHYHPSPPPPPRPSPPPESPDSHDAPLSEGYATYAHSELFLITLPGAFTAGNYSLDVCLGECDAGGAVLAGSPAHFQVVAAAFCANSSTVYNTSDLQVVAMVESALPVLGRDRYSNYLTETSDSIRESLIATLSSYQPSTGDMEHMESGDGWDFHGVEDTAPAGEKPVGYGGTYYIMVTVEEVLADDSWQYVLNLTHEGVPLHLSPYVLQVKAVACDMHVDPEDPSMLMKVPDSTGARCVCAPGYRDSASDEEACVRCSKGTFSERSGSTTCNTCGDHETTADSGAKSQAQCICEDGYVRRSDDPADAEECRVGWGGGNFTAGKVLSQVEALPGYWRAHADSWNFTDCEKGLTAPSLDNCLGGLSSVCADGYAGPLCAVCDEEYASSGSVCLRCEEGALIRELVLLVVALVLVLYLFPLFVRTRTRRIRENLDNQDFRNSGPMVLAKSLFTYIQMMGLIMEVEVDWAPVMQTFMHGMAHVGNLNESGAVKTAGCLVTVDYSHVFTMWMAAIPAAVLVPSTFTLSLALWRLCRHGTEFVRGKLPVMLSHLSNTLVFLIFLVYPSVVRSAVAVFPCTAVDDEDMYLSVDFSINCSSHLYRRMYYFAILFCCLYGIGIPIFLYLTLFRYPEVTPAWT</sequence>
<dbReference type="InterPro" id="IPR011641">
    <property type="entry name" value="Tyr-kin_ephrin_A/B_rcpt-like"/>
</dbReference>
<keyword evidence="5" id="KW-1185">Reference proteome</keyword>
<dbReference type="Gene3D" id="2.10.50.10">
    <property type="entry name" value="Tumor Necrosis Factor Receptor, subunit A, domain 2"/>
    <property type="match status" value="1"/>
</dbReference>
<keyword evidence="2" id="KW-0472">Membrane</keyword>
<dbReference type="Pfam" id="PF07699">
    <property type="entry name" value="Ephrin_rec_like"/>
    <property type="match status" value="1"/>
</dbReference>
<dbReference type="SMART" id="SM01411">
    <property type="entry name" value="Ephrin_rec_like"/>
    <property type="match status" value="1"/>
</dbReference>
<keyword evidence="2" id="KW-0812">Transmembrane</keyword>
<reference evidence="4 5" key="1">
    <citation type="journal article" date="2015" name="Genome Biol. Evol.">
        <title>Comparative Genomics of a Bacterivorous Green Alga Reveals Evolutionary Causalities and Consequences of Phago-Mixotrophic Mode of Nutrition.</title>
        <authorList>
            <person name="Burns J.A."/>
            <person name="Paasch A."/>
            <person name="Narechania A."/>
            <person name="Kim E."/>
        </authorList>
    </citation>
    <scope>NUCLEOTIDE SEQUENCE [LARGE SCALE GENOMIC DNA]</scope>
    <source>
        <strain evidence="4 5">PLY_AMNH</strain>
    </source>
</reference>
<dbReference type="EMBL" id="LGRX02010960">
    <property type="protein sequence ID" value="KAK3269428.1"/>
    <property type="molecule type" value="Genomic_DNA"/>
</dbReference>
<dbReference type="Proteomes" id="UP001190700">
    <property type="component" value="Unassembled WGS sequence"/>
</dbReference>
<feature type="domain" description="Tyrosine-protein kinase ephrin type A/B receptor-like" evidence="3">
    <location>
        <begin position="262"/>
        <end position="304"/>
    </location>
</feature>
<comment type="caution">
    <text evidence="4">The sequence shown here is derived from an EMBL/GenBank/DDBJ whole genome shotgun (WGS) entry which is preliminary data.</text>
</comment>
<accession>A0AAE0G0R2</accession>
<feature type="transmembrane region" description="Helical" evidence="2">
    <location>
        <begin position="518"/>
        <end position="542"/>
    </location>
</feature>
<organism evidence="4 5">
    <name type="scientific">Cymbomonas tetramitiformis</name>
    <dbReference type="NCBI Taxonomy" id="36881"/>
    <lineage>
        <taxon>Eukaryota</taxon>
        <taxon>Viridiplantae</taxon>
        <taxon>Chlorophyta</taxon>
        <taxon>Pyramimonadophyceae</taxon>
        <taxon>Pyramimonadales</taxon>
        <taxon>Pyramimonadaceae</taxon>
        <taxon>Cymbomonas</taxon>
    </lineage>
</organism>
<dbReference type="AlphaFoldDB" id="A0AAE0G0R2"/>
<feature type="transmembrane region" description="Helical" evidence="2">
    <location>
        <begin position="415"/>
        <end position="433"/>
    </location>
</feature>
<keyword evidence="2" id="KW-1133">Transmembrane helix</keyword>
<feature type="transmembrane region" description="Helical" evidence="2">
    <location>
        <begin position="554"/>
        <end position="573"/>
    </location>
</feature>
<name>A0AAE0G0R2_9CHLO</name>
<feature type="compositionally biased region" description="Pro residues" evidence="1">
    <location>
        <begin position="10"/>
        <end position="31"/>
    </location>
</feature>
<evidence type="ECO:0000313" key="4">
    <source>
        <dbReference type="EMBL" id="KAK3269428.1"/>
    </source>
</evidence>
<dbReference type="PANTHER" id="PTHR11319">
    <property type="entry name" value="G PROTEIN-COUPLED RECEPTOR-RELATED"/>
    <property type="match status" value="1"/>
</dbReference>
<feature type="transmembrane region" description="Helical" evidence="2">
    <location>
        <begin position="612"/>
        <end position="633"/>
    </location>
</feature>